<evidence type="ECO:0000313" key="2">
    <source>
        <dbReference type="Proteomes" id="UP000053593"/>
    </source>
</evidence>
<reference evidence="1 2" key="1">
    <citation type="submission" date="2014-04" db="EMBL/GenBank/DDBJ databases">
        <title>Evolutionary Origins and Diversification of the Mycorrhizal Mutualists.</title>
        <authorList>
            <consortium name="DOE Joint Genome Institute"/>
            <consortium name="Mycorrhizal Genomics Consortium"/>
            <person name="Kohler A."/>
            <person name="Kuo A."/>
            <person name="Nagy L.G."/>
            <person name="Floudas D."/>
            <person name="Copeland A."/>
            <person name="Barry K.W."/>
            <person name="Cichocki N."/>
            <person name="Veneault-Fourrey C."/>
            <person name="LaButti K."/>
            <person name="Lindquist E.A."/>
            <person name="Lipzen A."/>
            <person name="Lundell T."/>
            <person name="Morin E."/>
            <person name="Murat C."/>
            <person name="Riley R."/>
            <person name="Ohm R."/>
            <person name="Sun H."/>
            <person name="Tunlid A."/>
            <person name="Henrissat B."/>
            <person name="Grigoriev I.V."/>
            <person name="Hibbett D.S."/>
            <person name="Martin F."/>
        </authorList>
    </citation>
    <scope>NUCLEOTIDE SEQUENCE [LARGE SCALE GENOMIC DNA]</scope>
    <source>
        <strain evidence="1 2">FD-317 M1</strain>
    </source>
</reference>
<organism evidence="1 2">
    <name type="scientific">Collybiopsis luxurians FD-317 M1</name>
    <dbReference type="NCBI Taxonomy" id="944289"/>
    <lineage>
        <taxon>Eukaryota</taxon>
        <taxon>Fungi</taxon>
        <taxon>Dikarya</taxon>
        <taxon>Basidiomycota</taxon>
        <taxon>Agaricomycotina</taxon>
        <taxon>Agaricomycetes</taxon>
        <taxon>Agaricomycetidae</taxon>
        <taxon>Agaricales</taxon>
        <taxon>Marasmiineae</taxon>
        <taxon>Omphalotaceae</taxon>
        <taxon>Collybiopsis</taxon>
        <taxon>Collybiopsis luxurians</taxon>
    </lineage>
</organism>
<dbReference type="InterPro" id="IPR021054">
    <property type="entry name" value="Cell_wall_mannoprotein_1"/>
</dbReference>
<dbReference type="PANTHER" id="PTHR38123:SF1">
    <property type="entry name" value="HYDROPHOBIC SURFACE BINDING PROTEIN"/>
    <property type="match status" value="1"/>
</dbReference>
<protein>
    <recommendedName>
        <fullName evidence="3">Hydrophobic surface binding protein</fullName>
    </recommendedName>
</protein>
<evidence type="ECO:0008006" key="3">
    <source>
        <dbReference type="Google" id="ProtNLM"/>
    </source>
</evidence>
<dbReference type="HOGENOM" id="CLU_1496381_0_0_1"/>
<dbReference type="PANTHER" id="PTHR38123">
    <property type="entry name" value="CELL WALL SERINE-THREONINE-RICH GALACTOMANNOPROTEIN MP1 (AFU_ORTHOLOGUE AFUA_4G03240)"/>
    <property type="match status" value="1"/>
</dbReference>
<name>A0A0D0BDA1_9AGAR</name>
<dbReference type="GO" id="GO:0005576">
    <property type="term" value="C:extracellular region"/>
    <property type="evidence" value="ECO:0007669"/>
    <property type="project" value="TreeGrafter"/>
</dbReference>
<gene>
    <name evidence="1" type="ORF">GYMLUDRAFT_965985</name>
</gene>
<keyword evidence="2" id="KW-1185">Reference proteome</keyword>
<proteinExistence type="predicted"/>
<evidence type="ECO:0000313" key="1">
    <source>
        <dbReference type="EMBL" id="KIK52461.1"/>
    </source>
</evidence>
<sequence>MGMLIVILAKMPYLCLVQIVNFLSERFANIMVRLASILSFASLALLASATPVKRTQAKITQDIARIDALVTTWDNAVNAFKGNALQADAIHAAAVLLNAEIEQATKDTKATAPLATDMDTLEILGAFENASPQLVGGLTQISEKASQFARIRGATAQVEQDIRALSSNTAAFLTAVSAISPAEVVPQATQFMVTLVDAYADAVTNLSK</sequence>
<dbReference type="Pfam" id="PF12296">
    <property type="entry name" value="HsbA"/>
    <property type="match status" value="1"/>
</dbReference>
<dbReference type="Gene3D" id="1.20.1280.140">
    <property type="match status" value="1"/>
</dbReference>
<dbReference type="OrthoDB" id="3485059at2759"/>
<accession>A0A0D0BDA1</accession>
<dbReference type="Proteomes" id="UP000053593">
    <property type="component" value="Unassembled WGS sequence"/>
</dbReference>
<dbReference type="AlphaFoldDB" id="A0A0D0BDA1"/>
<dbReference type="EMBL" id="KN834842">
    <property type="protein sequence ID" value="KIK52461.1"/>
    <property type="molecule type" value="Genomic_DNA"/>
</dbReference>